<gene>
    <name evidence="1" type="ORF">METZ01_LOCUS387464</name>
</gene>
<evidence type="ECO:0000313" key="1">
    <source>
        <dbReference type="EMBL" id="SVD34610.1"/>
    </source>
</evidence>
<dbReference type="AlphaFoldDB" id="A0A382UK83"/>
<accession>A0A382UK83</accession>
<sequence length="157" mass="18637">MKNIWHFVRKIFSDTRANRAWLAAHWFNVIGINTITHIAVIERYNFLSTSDSYLITKKQSGVRLDNLDSNKESLLLIANKITAFFKKLKWIGFNHGDAKSSNFFFHDKKLFAFDLDISRRRLLRKLNLYSVNKDIQRMIKSFEKNKRLTSLLLKRLK</sequence>
<organism evidence="1">
    <name type="scientific">marine metagenome</name>
    <dbReference type="NCBI Taxonomy" id="408172"/>
    <lineage>
        <taxon>unclassified sequences</taxon>
        <taxon>metagenomes</taxon>
        <taxon>ecological metagenomes</taxon>
    </lineage>
</organism>
<dbReference type="InterPro" id="IPR011009">
    <property type="entry name" value="Kinase-like_dom_sf"/>
</dbReference>
<protein>
    <recommendedName>
        <fullName evidence="2">Aminoglycoside phosphotransferase domain-containing protein</fullName>
    </recommendedName>
</protein>
<evidence type="ECO:0008006" key="2">
    <source>
        <dbReference type="Google" id="ProtNLM"/>
    </source>
</evidence>
<dbReference type="SUPFAM" id="SSF56112">
    <property type="entry name" value="Protein kinase-like (PK-like)"/>
    <property type="match status" value="1"/>
</dbReference>
<name>A0A382UK83_9ZZZZ</name>
<reference evidence="1" key="1">
    <citation type="submission" date="2018-05" db="EMBL/GenBank/DDBJ databases">
        <authorList>
            <person name="Lanie J.A."/>
            <person name="Ng W.-L."/>
            <person name="Kazmierczak K.M."/>
            <person name="Andrzejewski T.M."/>
            <person name="Davidsen T.M."/>
            <person name="Wayne K.J."/>
            <person name="Tettelin H."/>
            <person name="Glass J.I."/>
            <person name="Rusch D."/>
            <person name="Podicherti R."/>
            <person name="Tsui H.-C.T."/>
            <person name="Winkler M.E."/>
        </authorList>
    </citation>
    <scope>NUCLEOTIDE SEQUENCE</scope>
</reference>
<dbReference type="EMBL" id="UINC01144845">
    <property type="protein sequence ID" value="SVD34610.1"/>
    <property type="molecule type" value="Genomic_DNA"/>
</dbReference>
<proteinExistence type="predicted"/>
<dbReference type="Pfam" id="PF06293">
    <property type="entry name" value="Kdo"/>
    <property type="match status" value="1"/>
</dbReference>